<dbReference type="SUPFAM" id="SSF58014">
    <property type="entry name" value="Coiled-coil domain of nucleotide exchange factor GrpE"/>
    <property type="match status" value="1"/>
</dbReference>
<keyword evidence="5" id="KW-0175">Coiled coil</keyword>
<dbReference type="GO" id="GO:0005737">
    <property type="term" value="C:cytoplasm"/>
    <property type="evidence" value="ECO:0007669"/>
    <property type="project" value="UniProtKB-SubCell"/>
</dbReference>
<dbReference type="GO" id="GO:0000774">
    <property type="term" value="F:adenyl-nucleotide exchange factor activity"/>
    <property type="evidence" value="ECO:0007669"/>
    <property type="project" value="InterPro"/>
</dbReference>
<evidence type="ECO:0000313" key="7">
    <source>
        <dbReference type="EMBL" id="PIR82238.1"/>
    </source>
</evidence>
<dbReference type="PANTHER" id="PTHR21237">
    <property type="entry name" value="GRPE PROTEIN"/>
    <property type="match status" value="1"/>
</dbReference>
<evidence type="ECO:0000256" key="5">
    <source>
        <dbReference type="SAM" id="Coils"/>
    </source>
</evidence>
<comment type="subcellular location">
    <subcellularLocation>
        <location evidence="3">Cytoplasm</location>
    </subcellularLocation>
</comment>
<evidence type="ECO:0000256" key="3">
    <source>
        <dbReference type="HAMAP-Rule" id="MF_01151"/>
    </source>
</evidence>
<comment type="function">
    <text evidence="3">Participates actively in the response to hyperosmotic and heat shock by preventing the aggregation of stress-denatured proteins, in association with DnaK and GrpE. It is the nucleotide exchange factor for DnaK and may function as a thermosensor. Unfolded proteins bind initially to DnaJ; upon interaction with the DnaJ-bound protein, DnaK hydrolyzes its bound ATP, resulting in the formation of a stable complex. GrpE releases ADP from DnaK; ATP binding to DnaK triggers the release of the substrate protein, thus completing the reaction cycle. Several rounds of ATP-dependent interactions between DnaJ, DnaK and GrpE are required for fully efficient folding.</text>
</comment>
<comment type="subunit">
    <text evidence="3">Homodimer.</text>
</comment>
<protein>
    <recommendedName>
        <fullName evidence="3">Protein GrpE</fullName>
    </recommendedName>
    <alternativeName>
        <fullName evidence="3">HSP-70 cofactor</fullName>
    </alternativeName>
</protein>
<feature type="compositionally biased region" description="Basic and acidic residues" evidence="6">
    <location>
        <begin position="56"/>
        <end position="65"/>
    </location>
</feature>
<dbReference type="AlphaFoldDB" id="A0A2H0U756"/>
<dbReference type="Gene3D" id="3.90.20.20">
    <property type="match status" value="1"/>
</dbReference>
<evidence type="ECO:0000256" key="1">
    <source>
        <dbReference type="ARBA" id="ARBA00009054"/>
    </source>
</evidence>
<evidence type="ECO:0000256" key="2">
    <source>
        <dbReference type="ARBA" id="ARBA00023186"/>
    </source>
</evidence>
<evidence type="ECO:0000313" key="8">
    <source>
        <dbReference type="Proteomes" id="UP000231379"/>
    </source>
</evidence>
<keyword evidence="2 3" id="KW-0143">Chaperone</keyword>
<evidence type="ECO:0000256" key="6">
    <source>
        <dbReference type="SAM" id="MobiDB-lite"/>
    </source>
</evidence>
<dbReference type="HAMAP" id="MF_01151">
    <property type="entry name" value="GrpE"/>
    <property type="match status" value="1"/>
</dbReference>
<dbReference type="GO" id="GO:0051087">
    <property type="term" value="F:protein-folding chaperone binding"/>
    <property type="evidence" value="ECO:0007669"/>
    <property type="project" value="InterPro"/>
</dbReference>
<dbReference type="Proteomes" id="UP000231379">
    <property type="component" value="Unassembled WGS sequence"/>
</dbReference>
<dbReference type="PRINTS" id="PR00773">
    <property type="entry name" value="GRPEPROTEIN"/>
</dbReference>
<accession>A0A2H0U756</accession>
<keyword evidence="3" id="KW-0963">Cytoplasm</keyword>
<feature type="coiled-coil region" evidence="5">
    <location>
        <begin position="86"/>
        <end position="113"/>
    </location>
</feature>
<sequence>MRAPLSARSSACGRRVAPRSGRSASSTFGPRAARRTFAAQHEFFSALWYIPRMKKEADKENADAHDPEEDAASQLDFEPEDELGAAASFKAKIDKLKAELAECKAERQQYLDGWQRAKADAVNVRREASEQYSRAGEREREKLFLSILPAIDSFEMAMADSSWDSVPKEWRAGVESIYTQLVDGLKACGIEAYGKVGEQFDPALHRAIQETEAGGSSGQITQVVRRGWRAEARVLRPADVVVVQ</sequence>
<dbReference type="InterPro" id="IPR000740">
    <property type="entry name" value="GrpE"/>
</dbReference>
<dbReference type="GO" id="GO:0042803">
    <property type="term" value="F:protein homodimerization activity"/>
    <property type="evidence" value="ECO:0007669"/>
    <property type="project" value="InterPro"/>
</dbReference>
<keyword evidence="3" id="KW-0346">Stress response</keyword>
<dbReference type="Pfam" id="PF01025">
    <property type="entry name" value="GrpE"/>
    <property type="match status" value="1"/>
</dbReference>
<dbReference type="PANTHER" id="PTHR21237:SF23">
    <property type="entry name" value="GRPE PROTEIN HOMOLOG, MITOCHONDRIAL"/>
    <property type="match status" value="1"/>
</dbReference>
<dbReference type="GO" id="GO:0051082">
    <property type="term" value="F:unfolded protein binding"/>
    <property type="evidence" value="ECO:0007669"/>
    <property type="project" value="TreeGrafter"/>
</dbReference>
<dbReference type="InterPro" id="IPR013805">
    <property type="entry name" value="GrpE_CC"/>
</dbReference>
<proteinExistence type="inferred from homology"/>
<name>A0A2H0U756_9BACT</name>
<evidence type="ECO:0000256" key="4">
    <source>
        <dbReference type="RuleBase" id="RU004478"/>
    </source>
</evidence>
<dbReference type="Gene3D" id="2.30.22.10">
    <property type="entry name" value="Head domain of nucleotide exchange factor GrpE"/>
    <property type="match status" value="1"/>
</dbReference>
<feature type="compositionally biased region" description="Acidic residues" evidence="6">
    <location>
        <begin position="66"/>
        <end position="77"/>
    </location>
</feature>
<feature type="region of interest" description="Disordered" evidence="6">
    <location>
        <begin position="56"/>
        <end position="77"/>
    </location>
</feature>
<dbReference type="GO" id="GO:0006457">
    <property type="term" value="P:protein folding"/>
    <property type="evidence" value="ECO:0007669"/>
    <property type="project" value="InterPro"/>
</dbReference>
<dbReference type="InterPro" id="IPR009012">
    <property type="entry name" value="GrpE_head"/>
</dbReference>
<dbReference type="EMBL" id="PFBM01000021">
    <property type="protein sequence ID" value="PIR82238.1"/>
    <property type="molecule type" value="Genomic_DNA"/>
</dbReference>
<feature type="region of interest" description="Disordered" evidence="6">
    <location>
        <begin position="1"/>
        <end position="31"/>
    </location>
</feature>
<reference evidence="8" key="1">
    <citation type="submission" date="2017-09" db="EMBL/GenBank/DDBJ databases">
        <title>Depth-based differentiation of microbial function through sediment-hosted aquifers and enrichment of novel symbionts in the deep terrestrial subsurface.</title>
        <authorList>
            <person name="Probst A.J."/>
            <person name="Ladd B."/>
            <person name="Jarett J.K."/>
            <person name="Geller-Mcgrath D.E."/>
            <person name="Sieber C.M.K."/>
            <person name="Emerson J.B."/>
            <person name="Anantharaman K."/>
            <person name="Thomas B.C."/>
            <person name="Malmstrom R."/>
            <person name="Stieglmeier M."/>
            <person name="Klingl A."/>
            <person name="Woyke T."/>
            <person name="Ryan C.M."/>
            <person name="Banfield J.F."/>
        </authorList>
    </citation>
    <scope>NUCLEOTIDE SEQUENCE [LARGE SCALE GENOMIC DNA]</scope>
</reference>
<dbReference type="SUPFAM" id="SSF51064">
    <property type="entry name" value="Head domain of nucleotide exchange factor GrpE"/>
    <property type="match status" value="1"/>
</dbReference>
<dbReference type="CDD" id="cd00446">
    <property type="entry name" value="GrpE"/>
    <property type="match status" value="1"/>
</dbReference>
<comment type="similarity">
    <text evidence="1 3 4">Belongs to the GrpE family.</text>
</comment>
<organism evidence="7 8">
    <name type="scientific">Candidatus Kaiserbacteria bacterium CG10_big_fil_rev_8_21_14_0_10_59_10</name>
    <dbReference type="NCBI Taxonomy" id="1974612"/>
    <lineage>
        <taxon>Bacteria</taxon>
        <taxon>Candidatus Kaiseribacteriota</taxon>
    </lineage>
</organism>
<comment type="caution">
    <text evidence="7">The sequence shown here is derived from an EMBL/GenBank/DDBJ whole genome shotgun (WGS) entry which is preliminary data.</text>
</comment>
<gene>
    <name evidence="3 7" type="primary">grpE</name>
    <name evidence="7" type="ORF">COU20_03725</name>
</gene>